<comment type="caution">
    <text evidence="1">The sequence shown here is derived from an EMBL/GenBank/DDBJ whole genome shotgun (WGS) entry which is preliminary data.</text>
</comment>
<accession>A0A7W4W7B5</accession>
<reference evidence="1 2" key="1">
    <citation type="submission" date="2020-08" db="EMBL/GenBank/DDBJ databases">
        <title>Genomic Encyclopedia of Type Strains, Phase III (KMG-III): the genomes of soil and plant-associated and newly described type strains.</title>
        <authorList>
            <person name="Whitman W."/>
        </authorList>
    </citation>
    <scope>NUCLEOTIDE SEQUENCE [LARGE SCALE GENOMIC DNA]</scope>
    <source>
        <strain evidence="1 2">CECT 8654</strain>
    </source>
</reference>
<name>A0A7W4W7B5_9GAMM</name>
<sequence length="213" mass="25212">MSSWVCRNDVSISVRIKSSVRQIARDDHDGIWDFHKYTYVDTGRLSVTIGSGVNIRETESLPLEDKMREIYRKLVEAHEMQIVRTRQRKIEAEKYETRRRKEQIETVVRDLEKHQVDNLEAFKLQLMKVEENRRFYSAVESHSGLENIEGFSDWIEWSRKVLPTEVERRAVPALQRHQALAEIIAELKQLDPSDAERCNDFLYHLSLRIRQSS</sequence>
<evidence type="ECO:0000313" key="1">
    <source>
        <dbReference type="EMBL" id="MBB3048177.1"/>
    </source>
</evidence>
<dbReference type="Proteomes" id="UP000537130">
    <property type="component" value="Unassembled WGS sequence"/>
</dbReference>
<proteinExistence type="predicted"/>
<keyword evidence="2" id="KW-1185">Reference proteome</keyword>
<dbReference type="EMBL" id="JACHWY010000003">
    <property type="protein sequence ID" value="MBB3048177.1"/>
    <property type="molecule type" value="Genomic_DNA"/>
</dbReference>
<gene>
    <name evidence="1" type="ORF">FHR99_002451</name>
</gene>
<dbReference type="RefSeq" id="WP_183410979.1">
    <property type="nucleotide sequence ID" value="NZ_JACHWY010000003.1"/>
</dbReference>
<dbReference type="AlphaFoldDB" id="A0A7W4W7B5"/>
<protein>
    <submittedName>
        <fullName evidence="1">Uncharacterized protein</fullName>
    </submittedName>
</protein>
<evidence type="ECO:0000313" key="2">
    <source>
        <dbReference type="Proteomes" id="UP000537130"/>
    </source>
</evidence>
<organism evidence="1 2">
    <name type="scientific">Litorivivens lipolytica</name>
    <dbReference type="NCBI Taxonomy" id="1524264"/>
    <lineage>
        <taxon>Bacteria</taxon>
        <taxon>Pseudomonadati</taxon>
        <taxon>Pseudomonadota</taxon>
        <taxon>Gammaproteobacteria</taxon>
        <taxon>Litorivivens</taxon>
    </lineage>
</organism>